<sequence length="127" mass="13760">MTSSERRFRRVELGSTNADAVTVGIESGTEGRPRAAVWWESKGDVDADEAEFDDVGAAFEAAEAARSLHGFSEIVVVVADGVAWHDAWGSLDDGGRSREPIGDVRQVDLSDREAFHLAQGIEEERDA</sequence>
<dbReference type="EMBL" id="JBHUNP010000001">
    <property type="protein sequence ID" value="MFD2647504.1"/>
    <property type="molecule type" value="Genomic_DNA"/>
</dbReference>
<keyword evidence="2" id="KW-1185">Reference proteome</keyword>
<accession>A0ABW5QIH9</accession>
<organism evidence="1 2">
    <name type="scientific">Devosia albogilva</name>
    <dbReference type="NCBI Taxonomy" id="429726"/>
    <lineage>
        <taxon>Bacteria</taxon>
        <taxon>Pseudomonadati</taxon>
        <taxon>Pseudomonadota</taxon>
        <taxon>Alphaproteobacteria</taxon>
        <taxon>Hyphomicrobiales</taxon>
        <taxon>Devosiaceae</taxon>
        <taxon>Devosia</taxon>
    </lineage>
</organism>
<dbReference type="Proteomes" id="UP001597521">
    <property type="component" value="Unassembled WGS sequence"/>
</dbReference>
<proteinExistence type="predicted"/>
<gene>
    <name evidence="1" type="ORF">ACFSX5_06845</name>
</gene>
<evidence type="ECO:0000313" key="2">
    <source>
        <dbReference type="Proteomes" id="UP001597521"/>
    </source>
</evidence>
<evidence type="ECO:0000313" key="1">
    <source>
        <dbReference type="EMBL" id="MFD2647504.1"/>
    </source>
</evidence>
<name>A0ABW5QIH9_9HYPH</name>
<comment type="caution">
    <text evidence="1">The sequence shown here is derived from an EMBL/GenBank/DDBJ whole genome shotgun (WGS) entry which is preliminary data.</text>
</comment>
<protein>
    <submittedName>
        <fullName evidence="1">Uncharacterized protein</fullName>
    </submittedName>
</protein>
<reference evidence="2" key="1">
    <citation type="journal article" date="2019" name="Int. J. Syst. Evol. Microbiol.">
        <title>The Global Catalogue of Microorganisms (GCM) 10K type strain sequencing project: providing services to taxonomists for standard genome sequencing and annotation.</title>
        <authorList>
            <consortium name="The Broad Institute Genomics Platform"/>
            <consortium name="The Broad Institute Genome Sequencing Center for Infectious Disease"/>
            <person name="Wu L."/>
            <person name="Ma J."/>
        </authorList>
    </citation>
    <scope>NUCLEOTIDE SEQUENCE [LARGE SCALE GENOMIC DNA]</scope>
    <source>
        <strain evidence="2">CCM 7427</strain>
    </source>
</reference>
<dbReference type="RefSeq" id="WP_386832527.1">
    <property type="nucleotide sequence ID" value="NZ_JBHUNP010000001.1"/>
</dbReference>